<keyword evidence="2" id="KW-0812">Transmembrane</keyword>
<proteinExistence type="predicted"/>
<dbReference type="Pfam" id="PF13373">
    <property type="entry name" value="Dsc3_C"/>
    <property type="match status" value="1"/>
</dbReference>
<organism evidence="4">
    <name type="scientific">Rhizochromulina marina</name>
    <dbReference type="NCBI Taxonomy" id="1034831"/>
    <lineage>
        <taxon>Eukaryota</taxon>
        <taxon>Sar</taxon>
        <taxon>Stramenopiles</taxon>
        <taxon>Ochrophyta</taxon>
        <taxon>Dictyochophyceae</taxon>
        <taxon>Rhizochromulinales</taxon>
        <taxon>Rhizochromulina</taxon>
    </lineage>
</organism>
<feature type="region of interest" description="Disordered" evidence="1">
    <location>
        <begin position="104"/>
        <end position="138"/>
    </location>
</feature>
<dbReference type="GO" id="GO:0005783">
    <property type="term" value="C:endoplasmic reticulum"/>
    <property type="evidence" value="ECO:0007669"/>
    <property type="project" value="TreeGrafter"/>
</dbReference>
<feature type="domain" description="Ubiquitin-like" evidence="3">
    <location>
        <begin position="28"/>
        <end position="108"/>
    </location>
</feature>
<evidence type="ECO:0000313" key="4">
    <source>
        <dbReference type="EMBL" id="CAD9708335.1"/>
    </source>
</evidence>
<evidence type="ECO:0000256" key="1">
    <source>
        <dbReference type="SAM" id="MobiDB-lite"/>
    </source>
</evidence>
<dbReference type="AlphaFoldDB" id="A0A7S2SSC9"/>
<dbReference type="Gene3D" id="3.10.20.90">
    <property type="entry name" value="Phosphatidylinositol 3-kinase Catalytic Subunit, Chain A, domain 1"/>
    <property type="match status" value="1"/>
</dbReference>
<feature type="transmembrane region" description="Helical" evidence="2">
    <location>
        <begin position="247"/>
        <end position="266"/>
    </location>
</feature>
<sequence length="309" mass="33838">MDTVGTGEAGGACTPEQHGRGEGGANAVRLRVKTANHGDVNAEHWVTARLGDPVDRLKRRVEEVVGAQGKYLRLICSGRMLAPPTAPLSSFKLKNEDVIHAVVSDAPPRNSYPSGPTSEARVADSDSDEEEGGAGRRLGFDALRNRGLTRSGVESLRAYFASQVDEYARSQGSPLFDLQDGETEQHRRLRWEDAWIHAQSEHGEFAANFMPDPFAAPENMDATSGEGWGQVNDEVGSPLEEGSYRDFVWGFFLGFFFGVIMLFWLWEHGSYRQKMGIMAGISCQLLLRYGRDKVDGTTAEDVAGALDTP</sequence>
<reference evidence="4" key="1">
    <citation type="submission" date="2021-01" db="EMBL/GenBank/DDBJ databases">
        <authorList>
            <person name="Corre E."/>
            <person name="Pelletier E."/>
            <person name="Niang G."/>
            <person name="Scheremetjew M."/>
            <person name="Finn R."/>
            <person name="Kale V."/>
            <person name="Holt S."/>
            <person name="Cochrane G."/>
            <person name="Meng A."/>
            <person name="Brown T."/>
            <person name="Cohen L."/>
        </authorList>
    </citation>
    <scope>NUCLEOTIDE SEQUENCE</scope>
    <source>
        <strain evidence="4">CCMP1243</strain>
    </source>
</reference>
<accession>A0A7S2SSC9</accession>
<dbReference type="GO" id="GO:0044695">
    <property type="term" value="C:Dsc E3 ubiquitin ligase complex"/>
    <property type="evidence" value="ECO:0007669"/>
    <property type="project" value="InterPro"/>
</dbReference>
<keyword evidence="2" id="KW-0472">Membrane</keyword>
<dbReference type="SMART" id="SM00213">
    <property type="entry name" value="UBQ"/>
    <property type="match status" value="1"/>
</dbReference>
<dbReference type="PANTHER" id="PTHR28049">
    <property type="entry name" value="TRANSMEMBRANE PROTEIN YOR223W"/>
    <property type="match status" value="1"/>
</dbReference>
<evidence type="ECO:0000256" key="2">
    <source>
        <dbReference type="SAM" id="Phobius"/>
    </source>
</evidence>
<gene>
    <name evidence="4" type="ORF">RMAR1173_LOCUS19326</name>
</gene>
<dbReference type="EMBL" id="HBHJ01029198">
    <property type="protein sequence ID" value="CAD9708335.1"/>
    <property type="molecule type" value="Transcribed_RNA"/>
</dbReference>
<dbReference type="SUPFAM" id="SSF54236">
    <property type="entry name" value="Ubiquitin-like"/>
    <property type="match status" value="1"/>
</dbReference>
<feature type="region of interest" description="Disordered" evidence="1">
    <location>
        <begin position="1"/>
        <end position="23"/>
    </location>
</feature>
<dbReference type="InterPro" id="IPR000626">
    <property type="entry name" value="Ubiquitin-like_dom"/>
</dbReference>
<dbReference type="PANTHER" id="PTHR28049:SF1">
    <property type="entry name" value="DSC E3 UBIQUITIN LIGASE COMPLEX SUBUNIT 3"/>
    <property type="match status" value="1"/>
</dbReference>
<name>A0A7S2SSC9_9STRA</name>
<evidence type="ECO:0000259" key="3">
    <source>
        <dbReference type="PROSITE" id="PS50053"/>
    </source>
</evidence>
<dbReference type="InterPro" id="IPR029071">
    <property type="entry name" value="Ubiquitin-like_domsf"/>
</dbReference>
<dbReference type="InterPro" id="IPR025390">
    <property type="entry name" value="Dsc3_C"/>
</dbReference>
<dbReference type="InterPro" id="IPR045226">
    <property type="entry name" value="Dsc3"/>
</dbReference>
<protein>
    <recommendedName>
        <fullName evidence="3">Ubiquitin-like domain-containing protein</fullName>
    </recommendedName>
</protein>
<keyword evidence="2" id="KW-1133">Transmembrane helix</keyword>
<dbReference type="PROSITE" id="PS50053">
    <property type="entry name" value="UBIQUITIN_2"/>
    <property type="match status" value="1"/>
</dbReference>